<accession>F2V0W5</accession>
<protein>
    <recommendedName>
        <fullName evidence="5">DUF4232 domain-containing protein</fullName>
    </recommendedName>
</protein>
<dbReference type="HOGENOM" id="CLU_049848_0_0_11"/>
<feature type="region of interest" description="Disordered" evidence="1">
    <location>
        <begin position="32"/>
        <end position="228"/>
    </location>
</feature>
<evidence type="ECO:0000256" key="2">
    <source>
        <dbReference type="SAM" id="Phobius"/>
    </source>
</evidence>
<evidence type="ECO:0000256" key="1">
    <source>
        <dbReference type="SAM" id="MobiDB-lite"/>
    </source>
</evidence>
<evidence type="ECO:0008006" key="5">
    <source>
        <dbReference type="Google" id="ProtNLM"/>
    </source>
</evidence>
<feature type="compositionally biased region" description="Low complexity" evidence="1">
    <location>
        <begin position="56"/>
        <end position="72"/>
    </location>
</feature>
<dbReference type="eggNOG" id="ENOG5033D88">
    <property type="taxonomic scope" value="Bacteria"/>
</dbReference>
<feature type="compositionally biased region" description="Low complexity" evidence="1">
    <location>
        <begin position="87"/>
        <end position="106"/>
    </location>
</feature>
<name>F2V0W5_ACTVI</name>
<dbReference type="AlphaFoldDB" id="F2V0W5"/>
<keyword evidence="2" id="KW-0472">Membrane</keyword>
<feature type="region of interest" description="Disordered" evidence="1">
    <location>
        <begin position="384"/>
        <end position="416"/>
    </location>
</feature>
<sequence length="445" mass="45048">MRLGPVRTTTKVSSALRIAGAGRSRAWGRGAGRVVTMAKGRGRNYGESAGRRGSARRGAGSSSGRSSSGSQSRPHRQGGSGGGPRSGAGQSSSSRSGGTPRSSQARGRGGRASGTKSTGRPLHSGQTGRPAGGQSGTPARGGKNRRSPQGGQGTSTPRSRQAAPGTARSSRTSSTQAARSDRRRHSWGAGLQWTHIGGGRLTGAPDSIPQGPDQPRSGRLRKPVPPQPRYGLRRALVLGGVLLVLLLLIGTIAVGYFWVRNTIRTQDEERAAAQVHTVYPTPGKCDPSTLKSTVQGPESVSVGAGATFSISLVNSGQAPCLIDVGSQALGVRVSSGSQQVWDSVTCPVGQTEKALLLPAGKGADVNVTWNGNAATSDCAAANAAPASPAGASASSTPSATASSSVSPSAGQAQTAPGSIAGAGTYRFRFVMGDKDLTEDRVFVVG</sequence>
<dbReference type="Proteomes" id="UP000004668">
    <property type="component" value="Unassembled WGS sequence"/>
</dbReference>
<keyword evidence="2" id="KW-0812">Transmembrane</keyword>
<proteinExistence type="predicted"/>
<feature type="compositionally biased region" description="Low complexity" evidence="1">
    <location>
        <begin position="384"/>
        <end position="409"/>
    </location>
</feature>
<dbReference type="EMBL" id="ACRE02000035">
    <property type="protein sequence ID" value="EGE36963.1"/>
    <property type="molecule type" value="Genomic_DNA"/>
</dbReference>
<gene>
    <name evidence="3" type="ORF">HMPREF0059_02326</name>
</gene>
<keyword evidence="2" id="KW-1133">Transmembrane helix</keyword>
<evidence type="ECO:0000313" key="3">
    <source>
        <dbReference type="EMBL" id="EGE36963.1"/>
    </source>
</evidence>
<reference evidence="4" key="1">
    <citation type="submission" date="2010-02" db="EMBL/GenBank/DDBJ databases">
        <title>The Genome Sequence of Prevotella oris strain C735.</title>
        <authorList>
            <consortium name="The Broad Institute Genome Sequencing Platform"/>
            <person name="Ward D."/>
            <person name="Feldgarden M."/>
            <person name="Earl A."/>
            <person name="Young S.K."/>
            <person name="Zeng Q."/>
            <person name="Koehrsen M."/>
            <person name="Alvarado L."/>
            <person name="Berlin A."/>
            <person name="Bochicchio J."/>
            <person name="Borenstein D."/>
            <person name="Chapman S.B."/>
            <person name="Chen Z."/>
            <person name="Engels R."/>
            <person name="Freedman E."/>
            <person name="Gellesch M."/>
            <person name="Goldberg J."/>
            <person name="Griggs A."/>
            <person name="Gujja S."/>
            <person name="Heilman E."/>
            <person name="Heiman D."/>
            <person name="Hepburn T."/>
            <person name="Howarth C."/>
            <person name="Jen D."/>
            <person name="Larson L."/>
            <person name="Mehta T."/>
            <person name="Park D."/>
            <person name="Pearson M."/>
            <person name="Roberts A."/>
            <person name="Saif S."/>
            <person name="Shea T."/>
            <person name="Shenoy N."/>
            <person name="Sisk P."/>
            <person name="Stolte C."/>
            <person name="Sykes S."/>
            <person name="Thomson T."/>
            <person name="Walk T."/>
            <person name="White J."/>
            <person name="Yandava C."/>
            <person name="Sibley C.D."/>
            <person name="Field T.R."/>
            <person name="Grinwis M."/>
            <person name="Eshaghurshan C.S."/>
            <person name="Surette M.G."/>
            <person name="Haas B."/>
            <person name="Nusbaum C."/>
            <person name="Birren B."/>
        </authorList>
    </citation>
    <scope>NUCLEOTIDE SEQUENCE [LARGE SCALE GENOMIC DNA]</scope>
    <source>
        <strain evidence="4">C505</strain>
    </source>
</reference>
<evidence type="ECO:0000313" key="4">
    <source>
        <dbReference type="Proteomes" id="UP000004668"/>
    </source>
</evidence>
<feature type="compositionally biased region" description="Low complexity" evidence="1">
    <location>
        <begin position="166"/>
        <end position="178"/>
    </location>
</feature>
<reference evidence="3 4" key="2">
    <citation type="submission" date="2011-10" db="EMBL/GenBank/DDBJ databases">
        <title>The Genome Sequence of Actinomyces viscosus C505.</title>
        <authorList>
            <consortium name="The Broad Institute Genome Sequencing Platform"/>
            <consortium name="The Broad Institute Genome Sequencing Center for Infectious Disease"/>
            <person name="Earl A."/>
            <person name="Ward D."/>
            <person name="Feldgarden M."/>
            <person name="Gevers D."/>
            <person name="Sibley C.D."/>
            <person name="Field T.R."/>
            <person name="Grinwis M."/>
            <person name="Eshaghurshan C.S."/>
            <person name="Surette M.G."/>
            <person name="Young S.K."/>
            <person name="Zeng Q."/>
            <person name="Gargeya S."/>
            <person name="Fitzgerald M."/>
            <person name="Haas B."/>
            <person name="Abouelleil A."/>
            <person name="Alvarado L."/>
            <person name="Arachchi H.M."/>
            <person name="Berlin A."/>
            <person name="Brown A."/>
            <person name="Chapman S.B."/>
            <person name="Chen Z."/>
            <person name="Dunbar C."/>
            <person name="Freedman E."/>
            <person name="Gearin G."/>
            <person name="Goldberg J."/>
            <person name="Griggs A."/>
            <person name="Gujja S."/>
            <person name="Heiman D."/>
            <person name="Howarth C."/>
            <person name="Larson L."/>
            <person name="Lui A."/>
            <person name="MacDonald P.J.P."/>
            <person name="Montmayeur A."/>
            <person name="Murphy C."/>
            <person name="Neiman D."/>
            <person name="Pearson M."/>
            <person name="Priest M."/>
            <person name="Roberts A."/>
            <person name="Saif S."/>
            <person name="Shea T."/>
            <person name="Shenoy N."/>
            <person name="Sisk P."/>
            <person name="Stolte C."/>
            <person name="Sykes S."/>
            <person name="Wortman J."/>
            <person name="Nusbaum C."/>
            <person name="Birren B."/>
        </authorList>
    </citation>
    <scope>NUCLEOTIDE SEQUENCE [LARGE SCALE GENOMIC DNA]</scope>
    <source>
        <strain evidence="3 4">C505</strain>
    </source>
</reference>
<comment type="caution">
    <text evidence="3">The sequence shown here is derived from an EMBL/GenBank/DDBJ whole genome shotgun (WGS) entry which is preliminary data.</text>
</comment>
<feature type="transmembrane region" description="Helical" evidence="2">
    <location>
        <begin position="235"/>
        <end position="259"/>
    </location>
</feature>
<organism evidence="3 4">
    <name type="scientific">Actinomyces viscosus C505</name>
    <dbReference type="NCBI Taxonomy" id="562973"/>
    <lineage>
        <taxon>Bacteria</taxon>
        <taxon>Bacillati</taxon>
        <taxon>Actinomycetota</taxon>
        <taxon>Actinomycetes</taxon>
        <taxon>Actinomycetales</taxon>
        <taxon>Actinomycetaceae</taxon>
        <taxon>Actinomyces</taxon>
    </lineage>
</organism>